<reference evidence="7 8" key="2">
    <citation type="submission" date="2018-11" db="EMBL/GenBank/DDBJ databases">
        <authorList>
            <consortium name="Pathogen Informatics"/>
        </authorList>
    </citation>
    <scope>NUCLEOTIDE SEQUENCE [LARGE SCALE GENOMIC DNA]</scope>
</reference>
<dbReference type="WBParaSite" id="TCLT_0000033101-mRNA-1">
    <property type="protein sequence ID" value="TCLT_0000033101-mRNA-1"/>
    <property type="gene ID" value="TCLT_0000033101"/>
</dbReference>
<evidence type="ECO:0000256" key="2">
    <source>
        <dbReference type="ARBA" id="ARBA00022737"/>
    </source>
</evidence>
<dbReference type="SMART" id="SM00116">
    <property type="entry name" value="CBS"/>
    <property type="match status" value="3"/>
</dbReference>
<evidence type="ECO:0000313" key="9">
    <source>
        <dbReference type="WBParaSite" id="TCLT_0000033101-mRNA-1"/>
    </source>
</evidence>
<evidence type="ECO:0000313" key="7">
    <source>
        <dbReference type="EMBL" id="VDM95262.1"/>
    </source>
</evidence>
<dbReference type="PANTHER" id="PTHR13780:SF36">
    <property type="entry name" value="CBS DOMAIN-CONTAINING PROTEIN"/>
    <property type="match status" value="1"/>
</dbReference>
<dbReference type="STRING" id="103827.A0A0N5CJW0"/>
<dbReference type="AlphaFoldDB" id="A0A0N5CJW0"/>
<accession>A0A0N5CJW0</accession>
<organism evidence="9">
    <name type="scientific">Thelazia callipaeda</name>
    <name type="common">Oriental eyeworm</name>
    <name type="synonym">Parasitic nematode</name>
    <dbReference type="NCBI Taxonomy" id="103827"/>
    <lineage>
        <taxon>Eukaryota</taxon>
        <taxon>Metazoa</taxon>
        <taxon>Ecdysozoa</taxon>
        <taxon>Nematoda</taxon>
        <taxon>Chromadorea</taxon>
        <taxon>Rhabditida</taxon>
        <taxon>Spirurina</taxon>
        <taxon>Spiruromorpha</taxon>
        <taxon>Thelazioidea</taxon>
        <taxon>Thelaziidae</taxon>
        <taxon>Thelazia</taxon>
    </lineage>
</organism>
<feature type="domain" description="CBS" evidence="6">
    <location>
        <begin position="241"/>
        <end position="301"/>
    </location>
</feature>
<dbReference type="CDD" id="cd02205">
    <property type="entry name" value="CBS_pair_SF"/>
    <property type="match status" value="2"/>
</dbReference>
<dbReference type="EMBL" id="UYYF01000022">
    <property type="protein sequence ID" value="VDM95262.1"/>
    <property type="molecule type" value="Genomic_DNA"/>
</dbReference>
<keyword evidence="8" id="KW-1185">Reference proteome</keyword>
<evidence type="ECO:0000256" key="1">
    <source>
        <dbReference type="ARBA" id="ARBA00006750"/>
    </source>
</evidence>
<proteinExistence type="inferred from homology"/>
<dbReference type="PANTHER" id="PTHR13780">
    <property type="entry name" value="AMP-ACTIVATED PROTEIN KINASE, GAMMA REGULATORY SUBUNIT"/>
    <property type="match status" value="1"/>
</dbReference>
<reference evidence="9" key="1">
    <citation type="submission" date="2017-02" db="UniProtKB">
        <authorList>
            <consortium name="WormBaseParasite"/>
        </authorList>
    </citation>
    <scope>IDENTIFICATION</scope>
</reference>
<evidence type="ECO:0000259" key="6">
    <source>
        <dbReference type="PROSITE" id="PS51371"/>
    </source>
</evidence>
<gene>
    <name evidence="7" type="ORF">TCLT_LOCUS332</name>
</gene>
<dbReference type="Pfam" id="PF00571">
    <property type="entry name" value="CBS"/>
    <property type="match status" value="1"/>
</dbReference>
<keyword evidence="2" id="KW-0677">Repeat</keyword>
<dbReference type="OrthoDB" id="418595at2759"/>
<dbReference type="InterPro" id="IPR046342">
    <property type="entry name" value="CBS_dom_sf"/>
</dbReference>
<evidence type="ECO:0000256" key="4">
    <source>
        <dbReference type="ARBA" id="ARBA00025878"/>
    </source>
</evidence>
<sequence>MESSQGQNVQFIPVNKPLRRVQIESCPVESVYDLREDDESDVYDDARAFRRPRSNSSDFLILRKTSRPVSVDVVGFLDNHSDPYKQYMEVVDCYELAPHAGRVILIDSKMTLQQAYKVFIEWNISSAVVWCSKLERVTAVLSLTDFLVSLFSDDNKESVSVEETVSGKNLVWLDSSCKLLEACYEFFSSRVRRVVIASDHSGDVLFLLTIKRVLQAVHKQNRSLHFASWLNWEIKKSKIGTWKNLHTVTINETNNLETAARKMLEHDISSLPILNTNNYPVDVLTKTDIAYALANAKNFKEQCRKLTAIDVVRNRQPMRFLYETNNVNQILDFALSRKDCQCVFVTSPTSGQLTGAISLSDFMAYILNNGPAPVSEKWKSNHQ</sequence>
<dbReference type="Gene3D" id="3.10.580.10">
    <property type="entry name" value="CBS-domain"/>
    <property type="match status" value="2"/>
</dbReference>
<evidence type="ECO:0000256" key="3">
    <source>
        <dbReference type="ARBA" id="ARBA00023122"/>
    </source>
</evidence>
<protein>
    <submittedName>
        <fullName evidence="9">CBS domain-containing protein</fullName>
    </submittedName>
</protein>
<dbReference type="Proteomes" id="UP000276776">
    <property type="component" value="Unassembled WGS sequence"/>
</dbReference>
<comment type="similarity">
    <text evidence="1">Belongs to the 5'-AMP-activated protein kinase gamma subunit family.</text>
</comment>
<keyword evidence="3 5" id="KW-0129">CBS domain</keyword>
<dbReference type="SUPFAM" id="SSF54631">
    <property type="entry name" value="CBS-domain pair"/>
    <property type="match status" value="2"/>
</dbReference>
<dbReference type="OMA" id="DCYELSP"/>
<comment type="subunit">
    <text evidence="4">AMPK is a heterotrimer of an alpha catalytic subunit (PRKAA1 or PRKAA2), a beta (PRKAB1 or PRKAB2) and a gamma non-catalytic subunits (PRKAG1, PRKAG2 or PRKAG3). Interacts with FNIP1 and FNIP2.</text>
</comment>
<name>A0A0N5CJW0_THECL</name>
<dbReference type="InterPro" id="IPR050511">
    <property type="entry name" value="AMPK_gamma/SDS23_families"/>
</dbReference>
<evidence type="ECO:0000313" key="8">
    <source>
        <dbReference type="Proteomes" id="UP000276776"/>
    </source>
</evidence>
<evidence type="ECO:0000256" key="5">
    <source>
        <dbReference type="PROSITE-ProRule" id="PRU00703"/>
    </source>
</evidence>
<dbReference type="InterPro" id="IPR000644">
    <property type="entry name" value="CBS_dom"/>
</dbReference>
<dbReference type="PROSITE" id="PS51371">
    <property type="entry name" value="CBS"/>
    <property type="match status" value="1"/>
</dbReference>